<dbReference type="InterPro" id="IPR029058">
    <property type="entry name" value="AB_hydrolase_fold"/>
</dbReference>
<proteinExistence type="predicted"/>
<protein>
    <submittedName>
        <fullName evidence="3">Alpha/beta fold hydrolase</fullName>
    </submittedName>
</protein>
<evidence type="ECO:0000313" key="4">
    <source>
        <dbReference type="Proteomes" id="UP000326780"/>
    </source>
</evidence>
<organism evidence="3 4">
    <name type="scientific">Variovorax paradoxus</name>
    <dbReference type="NCBI Taxonomy" id="34073"/>
    <lineage>
        <taxon>Bacteria</taxon>
        <taxon>Pseudomonadati</taxon>
        <taxon>Pseudomonadota</taxon>
        <taxon>Betaproteobacteria</taxon>
        <taxon>Burkholderiales</taxon>
        <taxon>Comamonadaceae</taxon>
        <taxon>Variovorax</taxon>
    </lineage>
</organism>
<keyword evidence="3" id="KW-0378">Hydrolase</keyword>
<accession>A0A5Q0M5T7</accession>
<evidence type="ECO:0000259" key="2">
    <source>
        <dbReference type="Pfam" id="PF00561"/>
    </source>
</evidence>
<dbReference type="GO" id="GO:0016787">
    <property type="term" value="F:hydrolase activity"/>
    <property type="evidence" value="ECO:0007669"/>
    <property type="project" value="UniProtKB-KW"/>
</dbReference>
<dbReference type="EMBL" id="CP045644">
    <property type="protein sequence ID" value="QFZ85120.1"/>
    <property type="molecule type" value="Genomic_DNA"/>
</dbReference>
<feature type="domain" description="AB hydrolase-1" evidence="2">
    <location>
        <begin position="59"/>
        <end position="288"/>
    </location>
</feature>
<gene>
    <name evidence="3" type="ORF">GFK26_21350</name>
</gene>
<feature type="region of interest" description="Disordered" evidence="1">
    <location>
        <begin position="1"/>
        <end position="34"/>
    </location>
</feature>
<dbReference type="Proteomes" id="UP000326780">
    <property type="component" value="Chromosome"/>
</dbReference>
<reference evidence="3 4" key="1">
    <citation type="submission" date="2019-10" db="EMBL/GenBank/DDBJ databases">
        <title>Complete genome sequence of Variovorax paradoxus 5C-2.</title>
        <authorList>
            <person name="Gogoleva N.E."/>
            <person name="Balkin A.S."/>
        </authorList>
    </citation>
    <scope>NUCLEOTIDE SEQUENCE [LARGE SCALE GENOMIC DNA]</scope>
    <source>
        <strain evidence="3 4">5C-2</strain>
    </source>
</reference>
<dbReference type="PRINTS" id="PR00111">
    <property type="entry name" value="ABHYDROLASE"/>
</dbReference>
<sequence length="303" mass="33098">MTRSASGCAGTMRPAWPRRRATWRTPRRPRHLPWRGPDMRTISINGVEIAYDVHGTGGPWVVFGHSLGCTRAMWQRQIDSLARNCRVLAYDLRGHGQSATGDAAAQGSLAQLASDVRSLMDQLTIERAHFVGISIGGMIGQTLAIESPARIASLVMANTTAFMPPAAVQLWAQRIEAARTHGVASLARPSIERWFPEDFRVAHPALIEQMIQVFSTTSFRGYEFCSRAIMGLDTREGLARIRCPVLIIGGSEDPGAPVGALDQMQQALAQSELVLLQGAGHLSNIDRPEEFTAALSKFLLRCT</sequence>
<dbReference type="InterPro" id="IPR000073">
    <property type="entry name" value="AB_hydrolase_1"/>
</dbReference>
<dbReference type="PANTHER" id="PTHR43433:SF5">
    <property type="entry name" value="AB HYDROLASE-1 DOMAIN-CONTAINING PROTEIN"/>
    <property type="match status" value="1"/>
</dbReference>
<dbReference type="PANTHER" id="PTHR43433">
    <property type="entry name" value="HYDROLASE, ALPHA/BETA FOLD FAMILY PROTEIN"/>
    <property type="match status" value="1"/>
</dbReference>
<dbReference type="AlphaFoldDB" id="A0A5Q0M5T7"/>
<name>A0A5Q0M5T7_VARPD</name>
<feature type="compositionally biased region" description="Basic residues" evidence="1">
    <location>
        <begin position="16"/>
        <end position="33"/>
    </location>
</feature>
<dbReference type="Gene3D" id="3.40.50.1820">
    <property type="entry name" value="alpha/beta hydrolase"/>
    <property type="match status" value="1"/>
</dbReference>
<evidence type="ECO:0000256" key="1">
    <source>
        <dbReference type="SAM" id="MobiDB-lite"/>
    </source>
</evidence>
<evidence type="ECO:0000313" key="3">
    <source>
        <dbReference type="EMBL" id="QFZ85120.1"/>
    </source>
</evidence>
<dbReference type="Pfam" id="PF00561">
    <property type="entry name" value="Abhydrolase_1"/>
    <property type="match status" value="1"/>
</dbReference>
<dbReference type="SUPFAM" id="SSF53474">
    <property type="entry name" value="alpha/beta-Hydrolases"/>
    <property type="match status" value="1"/>
</dbReference>
<dbReference type="InterPro" id="IPR050471">
    <property type="entry name" value="AB_hydrolase"/>
</dbReference>